<dbReference type="Proteomes" id="UP000006565">
    <property type="component" value="Chromosome"/>
</dbReference>
<name>E1RFX8_METP4</name>
<feature type="transmembrane region" description="Helical" evidence="1">
    <location>
        <begin position="20"/>
        <end position="39"/>
    </location>
</feature>
<evidence type="ECO:0000256" key="1">
    <source>
        <dbReference type="SAM" id="Phobius"/>
    </source>
</evidence>
<keyword evidence="1" id="KW-0472">Membrane</keyword>
<organism evidence="3 4">
    <name type="scientific">Methanolacinia petrolearia (strain DSM 11571 / OCM 486 / SEBR 4847)</name>
    <name type="common">Methanoplanus petrolearius</name>
    <dbReference type="NCBI Taxonomy" id="679926"/>
    <lineage>
        <taxon>Archaea</taxon>
        <taxon>Methanobacteriati</taxon>
        <taxon>Methanobacteriota</taxon>
        <taxon>Stenosarchaea group</taxon>
        <taxon>Methanomicrobia</taxon>
        <taxon>Methanomicrobiales</taxon>
        <taxon>Methanomicrobiaceae</taxon>
        <taxon>Methanolacinia</taxon>
    </lineage>
</organism>
<gene>
    <name evidence="3" type="ordered locus">Mpet_0356</name>
</gene>
<keyword evidence="1" id="KW-0812">Transmembrane</keyword>
<reference evidence="3 4" key="1">
    <citation type="journal article" date="2010" name="Stand. Genomic Sci.">
        <title>Complete genome sequence of Methanoplanus petrolearius type strain (SEBR 4847).</title>
        <authorList>
            <person name="Brambilla E."/>
            <person name="Djao O.D."/>
            <person name="Daligault H."/>
            <person name="Lapidus A."/>
            <person name="Lucas S."/>
            <person name="Hammon N."/>
            <person name="Nolan M."/>
            <person name="Tice H."/>
            <person name="Cheng J.F."/>
            <person name="Han C."/>
            <person name="Tapia R."/>
            <person name="Goodwin L."/>
            <person name="Pitluck S."/>
            <person name="Liolios K."/>
            <person name="Ivanova N."/>
            <person name="Mavromatis K."/>
            <person name="Mikhailova N."/>
            <person name="Pati A."/>
            <person name="Chen A."/>
            <person name="Palaniappan K."/>
            <person name="Land M."/>
            <person name="Hauser L."/>
            <person name="Chang Y.J."/>
            <person name="Jeffries C.D."/>
            <person name="Rohde M."/>
            <person name="Spring S."/>
            <person name="Sikorski J."/>
            <person name="Goker M."/>
            <person name="Woyke T."/>
            <person name="Bristow J."/>
            <person name="Eisen J.A."/>
            <person name="Markowitz V."/>
            <person name="Hugenholtz P."/>
            <person name="Kyrpides N.C."/>
            <person name="Klenk H.P."/>
        </authorList>
    </citation>
    <scope>NUCLEOTIDE SEQUENCE [LARGE SCALE GENOMIC DNA]</scope>
    <source>
        <strain evidence="4">DSM 11571 / OCM 486 / SEBR 4847</strain>
    </source>
</reference>
<proteinExistence type="predicted"/>
<dbReference type="PANTHER" id="PTHR38138">
    <property type="entry name" value="VNG6441H"/>
    <property type="match status" value="1"/>
</dbReference>
<dbReference type="GeneID" id="9742800"/>
<dbReference type="eggNOG" id="arCOG02420">
    <property type="taxonomic scope" value="Archaea"/>
</dbReference>
<accession>E1RFX8</accession>
<keyword evidence="4" id="KW-1185">Reference proteome</keyword>
<dbReference type="OrthoDB" id="111971at2157"/>
<evidence type="ECO:0000259" key="2">
    <source>
        <dbReference type="Pfam" id="PF07790"/>
    </source>
</evidence>
<dbReference type="InterPro" id="IPR012859">
    <property type="entry name" value="Pilin_N_archaeal"/>
</dbReference>
<dbReference type="RefSeq" id="WP_013328309.1">
    <property type="nucleotide sequence ID" value="NC_014507.1"/>
</dbReference>
<keyword evidence="1" id="KW-1133">Transmembrane helix</keyword>
<protein>
    <recommendedName>
        <fullName evidence="2">Archaeal Type IV pilin N-terminal domain-containing protein</fullName>
    </recommendedName>
</protein>
<evidence type="ECO:0000313" key="3">
    <source>
        <dbReference type="EMBL" id="ADN35130.1"/>
    </source>
</evidence>
<dbReference type="AlphaFoldDB" id="E1RFX8"/>
<feature type="domain" description="Archaeal Type IV pilin N-terminal" evidence="2">
    <location>
        <begin position="9"/>
        <end position="80"/>
    </location>
</feature>
<evidence type="ECO:0000313" key="4">
    <source>
        <dbReference type="Proteomes" id="UP000006565"/>
    </source>
</evidence>
<sequence>MHHNPPDDSALSPVIGEMMMIALAVLLVSIFSVTLFGLLPAERSDSIDILQEPYNNTNHELKFWHKGGDWVKKSDLKVVTIRDDHTTETISLSDDNLEGDSFDLGDKITIKSTDFNNGLKNGDIIRLISDKNMIYSGII</sequence>
<dbReference type="HOGENOM" id="CLU_1840568_0_0_2"/>
<dbReference type="KEGG" id="mpi:Mpet_0356"/>
<dbReference type="Pfam" id="PF07790">
    <property type="entry name" value="Pilin_N"/>
    <property type="match status" value="1"/>
</dbReference>
<dbReference type="PANTHER" id="PTHR38138:SF1">
    <property type="entry name" value="ARCHAEAL TYPE IV PILIN N-TERMINAL DOMAIN-CONTAINING PROTEIN"/>
    <property type="match status" value="1"/>
</dbReference>
<dbReference type="EMBL" id="CP002117">
    <property type="protein sequence ID" value="ADN35130.1"/>
    <property type="molecule type" value="Genomic_DNA"/>
</dbReference>